<comment type="subcellular location">
    <subcellularLocation>
        <location evidence="1">Membrane</location>
        <topology evidence="1">Multi-pass membrane protein</topology>
    </subcellularLocation>
</comment>
<dbReference type="Pfam" id="PF05277">
    <property type="entry name" value="DUF726"/>
    <property type="match status" value="1"/>
</dbReference>
<evidence type="ECO:0000256" key="3">
    <source>
        <dbReference type="ARBA" id="ARBA00022989"/>
    </source>
</evidence>
<evidence type="ECO:0000313" key="7">
    <source>
        <dbReference type="Proteomes" id="UP000243081"/>
    </source>
</evidence>
<evidence type="ECO:0000256" key="1">
    <source>
        <dbReference type="ARBA" id="ARBA00004141"/>
    </source>
</evidence>
<feature type="compositionally biased region" description="Acidic residues" evidence="5">
    <location>
        <begin position="103"/>
        <end position="112"/>
    </location>
</feature>
<dbReference type="InterPro" id="IPR007941">
    <property type="entry name" value="DUF726"/>
</dbReference>
<name>A0A179IDJ0_CORDF</name>
<keyword evidence="3" id="KW-1133">Transmembrane helix</keyword>
<gene>
    <name evidence="6" type="ORF">LLEC1_05458</name>
</gene>
<evidence type="ECO:0000256" key="2">
    <source>
        <dbReference type="ARBA" id="ARBA00022692"/>
    </source>
</evidence>
<dbReference type="EMBL" id="LUKN01001722">
    <property type="protein sequence ID" value="OAR00415.1"/>
    <property type="molecule type" value="Genomic_DNA"/>
</dbReference>
<dbReference type="Proteomes" id="UP000243081">
    <property type="component" value="Unassembled WGS sequence"/>
</dbReference>
<keyword evidence="2" id="KW-0812">Transmembrane</keyword>
<accession>A0A179IDJ0</accession>
<dbReference type="OMA" id="KDIHWED"/>
<dbReference type="GO" id="GO:0016020">
    <property type="term" value="C:membrane"/>
    <property type="evidence" value="ECO:0007669"/>
    <property type="project" value="UniProtKB-SubCell"/>
</dbReference>
<feature type="region of interest" description="Disordered" evidence="5">
    <location>
        <begin position="145"/>
        <end position="190"/>
    </location>
</feature>
<keyword evidence="4" id="KW-0472">Membrane</keyword>
<evidence type="ECO:0000256" key="5">
    <source>
        <dbReference type="SAM" id="MobiDB-lite"/>
    </source>
</evidence>
<comment type="caution">
    <text evidence="6">The sequence shown here is derived from an EMBL/GenBank/DDBJ whole genome shotgun (WGS) entry which is preliminary data.</text>
</comment>
<sequence length="685" mass="74843">MPRGGRGGNAPPRRIVDLTGIISSTERSDLIILVTAITEKMYRDINGLFDSPPIPYMEGEGRDRNWLALALREQQSSDKENAVPPKTFANRPVGSTLRKSSIQEEDDEDDETPPQLQELRREAIAFFRKWQSSLLQRVKELAVTTVEEDVASRGRGRGARGAPRGRAERGGRGRGRGGRPNGRGGIPTALVPNGNSSVCLKYHSLESQLTRGIIGLPRTPPEHVDPILVRLYPAIPNNLWPLPFERRKLLLHIMLLVVLSLHDYNANARLLLVNLTSSLNLPIKVQNQDEVRIAKGLAAAAIEISPEKAAAQKEENKLSKRWKFSLGGASMGGNGLARALVGVGVGSEGSGLTTSAAAGLLGIMSENGLLMGSLFGMNPAKPVEKMVEGFLREVQDFSFLSVTEAGDAGYMDPRQSLPRERRLRIVIALGGFMLKGDAVTTPWSSLGQQAEVYVLQWELAAVASLGSALETVIGSGAWLAAREQIRKDSSRFVPFQNVAYPYGTTVFHCLLNSKWPEPLLKISKIIDNPWSVGMVRAEKVGTILADAIMRHKFHGERAVSLVGYSLAARAIYACLMVLAERRQFGLVDSVVMMGTPAPSDSKVWITLKSVVSGRLINAYTEQDYLLGFLYRTSNTHSGIAGLQEIQGAGGVENHHVKHLPNGHLSYQNLAAQILKDVRWEHDSFA</sequence>
<evidence type="ECO:0000313" key="6">
    <source>
        <dbReference type="EMBL" id="OAR00415.1"/>
    </source>
</evidence>
<dbReference type="AlphaFoldDB" id="A0A179IDJ0"/>
<reference evidence="6 7" key="1">
    <citation type="submission" date="2016-03" db="EMBL/GenBank/DDBJ databases">
        <title>Fine-scale spatial genetic structure of a fungal parasite of coffee scale insects.</title>
        <authorList>
            <person name="Jackson D."/>
            <person name="Zemenick K.A."/>
            <person name="Malloure B."/>
            <person name="Quandt C.A."/>
            <person name="James T.Y."/>
        </authorList>
    </citation>
    <scope>NUCLEOTIDE SEQUENCE [LARGE SCALE GENOMIC DNA]</scope>
    <source>
        <strain evidence="6 7">UM487</strain>
    </source>
</reference>
<proteinExistence type="predicted"/>
<evidence type="ECO:0008006" key="8">
    <source>
        <dbReference type="Google" id="ProtNLM"/>
    </source>
</evidence>
<keyword evidence="7" id="KW-1185">Reference proteome</keyword>
<feature type="region of interest" description="Disordered" evidence="5">
    <location>
        <begin position="75"/>
        <end position="114"/>
    </location>
</feature>
<organism evidence="6 7">
    <name type="scientific">Cordyceps confragosa</name>
    <name type="common">Lecanicillium lecanii</name>
    <dbReference type="NCBI Taxonomy" id="2714763"/>
    <lineage>
        <taxon>Eukaryota</taxon>
        <taxon>Fungi</taxon>
        <taxon>Dikarya</taxon>
        <taxon>Ascomycota</taxon>
        <taxon>Pezizomycotina</taxon>
        <taxon>Sordariomycetes</taxon>
        <taxon>Hypocreomycetidae</taxon>
        <taxon>Hypocreales</taxon>
        <taxon>Cordycipitaceae</taxon>
        <taxon>Akanthomyces</taxon>
    </lineage>
</organism>
<dbReference type="PANTHER" id="PTHR17920">
    <property type="entry name" value="TRANSMEMBRANE AND COILED-COIL DOMAIN-CONTAINING PROTEIN 4 TMCO4"/>
    <property type="match status" value="1"/>
</dbReference>
<evidence type="ECO:0000256" key="4">
    <source>
        <dbReference type="ARBA" id="ARBA00023136"/>
    </source>
</evidence>
<dbReference type="OrthoDB" id="277931at2759"/>
<protein>
    <recommendedName>
        <fullName evidence="8">DUF726 domain-containing protein</fullName>
    </recommendedName>
</protein>
<dbReference type="PANTHER" id="PTHR17920:SF22">
    <property type="entry name" value="DUF726 DOMAIN PROTEIN (AFU_ORTHOLOGUE AFUA_2G12860)"/>
    <property type="match status" value="1"/>
</dbReference>